<dbReference type="Pfam" id="PF02949">
    <property type="entry name" value="7tm_6"/>
    <property type="match status" value="1"/>
</dbReference>
<evidence type="ECO:0000256" key="6">
    <source>
        <dbReference type="ARBA" id="ARBA00022989"/>
    </source>
</evidence>
<evidence type="ECO:0000256" key="1">
    <source>
        <dbReference type="ARBA" id="ARBA00004651"/>
    </source>
</evidence>
<feature type="transmembrane region" description="Helical" evidence="10">
    <location>
        <begin position="277"/>
        <end position="299"/>
    </location>
</feature>
<dbReference type="Proteomes" id="UP001233999">
    <property type="component" value="Unassembled WGS sequence"/>
</dbReference>
<feature type="transmembrane region" description="Helical" evidence="10">
    <location>
        <begin position="64"/>
        <end position="85"/>
    </location>
</feature>
<proteinExistence type="inferred from homology"/>
<organism evidence="11 12">
    <name type="scientific">Diploptera punctata</name>
    <name type="common">Pacific beetle cockroach</name>
    <dbReference type="NCBI Taxonomy" id="6984"/>
    <lineage>
        <taxon>Eukaryota</taxon>
        <taxon>Metazoa</taxon>
        <taxon>Ecdysozoa</taxon>
        <taxon>Arthropoda</taxon>
        <taxon>Hexapoda</taxon>
        <taxon>Insecta</taxon>
        <taxon>Pterygota</taxon>
        <taxon>Neoptera</taxon>
        <taxon>Polyneoptera</taxon>
        <taxon>Dictyoptera</taxon>
        <taxon>Blattodea</taxon>
        <taxon>Blaberoidea</taxon>
        <taxon>Blaberidae</taxon>
        <taxon>Diplopterinae</taxon>
        <taxon>Diploptera</taxon>
    </lineage>
</organism>
<keyword evidence="4 10" id="KW-0812">Transmembrane</keyword>
<gene>
    <name evidence="11" type="ORF">L9F63_016372</name>
</gene>
<evidence type="ECO:0000313" key="11">
    <source>
        <dbReference type="EMBL" id="KAJ9590602.1"/>
    </source>
</evidence>
<evidence type="ECO:0000256" key="9">
    <source>
        <dbReference type="ARBA" id="ARBA00023224"/>
    </source>
</evidence>
<keyword evidence="3 10" id="KW-0716">Sensory transduction</keyword>
<dbReference type="GO" id="GO:0007165">
    <property type="term" value="P:signal transduction"/>
    <property type="evidence" value="ECO:0007669"/>
    <property type="project" value="UniProtKB-KW"/>
</dbReference>
<keyword evidence="2" id="KW-1003">Cell membrane</keyword>
<feature type="transmembrane region" description="Helical" evidence="10">
    <location>
        <begin position="32"/>
        <end position="58"/>
    </location>
</feature>
<keyword evidence="8 10" id="KW-0675">Receptor</keyword>
<comment type="similarity">
    <text evidence="10">Belongs to the insect chemoreceptor superfamily. Heteromeric odorant receptor channel (TC 1.A.69) family.</text>
</comment>
<comment type="caution">
    <text evidence="11">The sequence shown here is derived from an EMBL/GenBank/DDBJ whole genome shotgun (WGS) entry which is preliminary data.</text>
</comment>
<protein>
    <recommendedName>
        <fullName evidence="10">Odorant receptor</fullName>
    </recommendedName>
</protein>
<keyword evidence="9 10" id="KW-0807">Transducer</keyword>
<dbReference type="GO" id="GO:0004984">
    <property type="term" value="F:olfactory receptor activity"/>
    <property type="evidence" value="ECO:0007669"/>
    <property type="project" value="InterPro"/>
</dbReference>
<evidence type="ECO:0000313" key="12">
    <source>
        <dbReference type="Proteomes" id="UP001233999"/>
    </source>
</evidence>
<dbReference type="GO" id="GO:0005886">
    <property type="term" value="C:plasma membrane"/>
    <property type="evidence" value="ECO:0007669"/>
    <property type="project" value="UniProtKB-SubCell"/>
</dbReference>
<comment type="caution">
    <text evidence="10">Lacks conserved residue(s) required for the propagation of feature annotation.</text>
</comment>
<keyword evidence="6 10" id="KW-1133">Transmembrane helix</keyword>
<sequence>MEALSLNLKLLQFSGILEPPIVMKSQWKRWLFSLYMITSVVVFIPVLMGELLAVYHFWGDLVVITNNIFTMVGNITFYGNALYIISRRKAFMHLVSALDQMLEDIPRWNVKQQMITKETIARSRKLTWSLLVIIYLVPVSWSVAPVISMLMPDAEEEILAEPVNEIEEFWRSLISIMWLPLDATQSPIREIVYTCQFIVFVLTASYYTSVNTVFVSFIVHISGQFEILISTIYDMDKTIEKYNDPYALREYFVNVISHHQSVIAFAKELNDVLSPLLFFYFMSAQVMMCVMAFQMVLTWGEQNNFLKFFFGLLCVMAGPFFFCWQGNVLIDQSLKTQQAVYGCEWYERNSDFKKMTHIVITRAQRPIRLTAGTLYPLSLESFAKMLNSVYYYFAVLKQLHEE</sequence>
<evidence type="ECO:0000256" key="8">
    <source>
        <dbReference type="ARBA" id="ARBA00023170"/>
    </source>
</evidence>
<evidence type="ECO:0000256" key="10">
    <source>
        <dbReference type="RuleBase" id="RU351113"/>
    </source>
</evidence>
<comment type="subcellular location">
    <subcellularLocation>
        <location evidence="1 10">Cell membrane</location>
        <topology evidence="1 10">Multi-pass membrane protein</topology>
    </subcellularLocation>
</comment>
<name>A0AAD8A1F1_DIPPU</name>
<evidence type="ECO:0000256" key="5">
    <source>
        <dbReference type="ARBA" id="ARBA00022725"/>
    </source>
</evidence>
<reference evidence="11" key="2">
    <citation type="submission" date="2023-05" db="EMBL/GenBank/DDBJ databases">
        <authorList>
            <person name="Fouks B."/>
        </authorList>
    </citation>
    <scope>NUCLEOTIDE SEQUENCE</scope>
    <source>
        <strain evidence="11">Stay&amp;Tobe</strain>
        <tissue evidence="11">Testes</tissue>
    </source>
</reference>
<keyword evidence="5 10" id="KW-0552">Olfaction</keyword>
<accession>A0AAD8A1F1</accession>
<evidence type="ECO:0000256" key="2">
    <source>
        <dbReference type="ARBA" id="ARBA00022475"/>
    </source>
</evidence>
<feature type="transmembrane region" description="Helical" evidence="10">
    <location>
        <begin position="126"/>
        <end position="149"/>
    </location>
</feature>
<reference evidence="11" key="1">
    <citation type="journal article" date="2023" name="IScience">
        <title>Live-bearing cockroach genome reveals convergent evolutionary mechanisms linked to viviparity in insects and beyond.</title>
        <authorList>
            <person name="Fouks B."/>
            <person name="Harrison M.C."/>
            <person name="Mikhailova A.A."/>
            <person name="Marchal E."/>
            <person name="English S."/>
            <person name="Carruthers M."/>
            <person name="Jennings E.C."/>
            <person name="Chiamaka E.L."/>
            <person name="Frigard R.A."/>
            <person name="Pippel M."/>
            <person name="Attardo G.M."/>
            <person name="Benoit J.B."/>
            <person name="Bornberg-Bauer E."/>
            <person name="Tobe S.S."/>
        </authorList>
    </citation>
    <scope>NUCLEOTIDE SEQUENCE</scope>
    <source>
        <strain evidence="11">Stay&amp;Tobe</strain>
    </source>
</reference>
<evidence type="ECO:0000256" key="3">
    <source>
        <dbReference type="ARBA" id="ARBA00022606"/>
    </source>
</evidence>
<dbReference type="PANTHER" id="PTHR21137:SF3">
    <property type="entry name" value="ODORANT RECEPTOR 30A-RELATED"/>
    <property type="match status" value="1"/>
</dbReference>
<dbReference type="EMBL" id="JASPKZ010004202">
    <property type="protein sequence ID" value="KAJ9590602.1"/>
    <property type="molecule type" value="Genomic_DNA"/>
</dbReference>
<evidence type="ECO:0000256" key="4">
    <source>
        <dbReference type="ARBA" id="ARBA00022692"/>
    </source>
</evidence>
<feature type="transmembrane region" description="Helical" evidence="10">
    <location>
        <begin position="305"/>
        <end position="324"/>
    </location>
</feature>
<dbReference type="GO" id="GO:0005549">
    <property type="term" value="F:odorant binding"/>
    <property type="evidence" value="ECO:0007669"/>
    <property type="project" value="InterPro"/>
</dbReference>
<evidence type="ECO:0000256" key="7">
    <source>
        <dbReference type="ARBA" id="ARBA00023136"/>
    </source>
</evidence>
<keyword evidence="12" id="KW-1185">Reference proteome</keyword>
<dbReference type="PANTHER" id="PTHR21137">
    <property type="entry name" value="ODORANT RECEPTOR"/>
    <property type="match status" value="1"/>
</dbReference>
<keyword evidence="7 10" id="KW-0472">Membrane</keyword>
<dbReference type="AlphaFoldDB" id="A0AAD8A1F1"/>
<dbReference type="InterPro" id="IPR004117">
    <property type="entry name" value="7tm6_olfct_rcpt"/>
</dbReference>